<dbReference type="Proteomes" id="UP001451303">
    <property type="component" value="Unassembled WGS sequence"/>
</dbReference>
<feature type="region of interest" description="Disordered" evidence="1">
    <location>
        <begin position="1"/>
        <end position="21"/>
    </location>
</feature>
<sequence length="198" mass="22789">MNDASSSPRHAKRAPGRQTRNRKESVFFFRRSRITVHDVKAITASNVSIRSSASFQVTNVRGKSRVTAVQGVDWSILPWLEAPCFFLLLLRDSSWTWQPIISKRGLSPKKNDRGGRRRSSSIEWLMMRHTSWRLNNIDDGHMWNHQAESKQSEICPAGAYIHLTIITFLEDAIDSSLLVEAFSTRSHDTKCYWRDIQS</sequence>
<name>A0ABR3DA27_NEUIN</name>
<dbReference type="EMBL" id="JAVLET010000005">
    <property type="protein sequence ID" value="KAL0469541.1"/>
    <property type="molecule type" value="Genomic_DNA"/>
</dbReference>
<evidence type="ECO:0000313" key="3">
    <source>
        <dbReference type="Proteomes" id="UP001451303"/>
    </source>
</evidence>
<organism evidence="2 3">
    <name type="scientific">Neurospora intermedia</name>
    <dbReference type="NCBI Taxonomy" id="5142"/>
    <lineage>
        <taxon>Eukaryota</taxon>
        <taxon>Fungi</taxon>
        <taxon>Dikarya</taxon>
        <taxon>Ascomycota</taxon>
        <taxon>Pezizomycotina</taxon>
        <taxon>Sordariomycetes</taxon>
        <taxon>Sordariomycetidae</taxon>
        <taxon>Sordariales</taxon>
        <taxon>Sordariaceae</taxon>
        <taxon>Neurospora</taxon>
    </lineage>
</organism>
<accession>A0ABR3DA27</accession>
<evidence type="ECO:0000313" key="2">
    <source>
        <dbReference type="EMBL" id="KAL0469541.1"/>
    </source>
</evidence>
<evidence type="ECO:0000256" key="1">
    <source>
        <dbReference type="SAM" id="MobiDB-lite"/>
    </source>
</evidence>
<gene>
    <name evidence="2" type="ORF">QR685DRAFT_291677</name>
</gene>
<proteinExistence type="predicted"/>
<protein>
    <submittedName>
        <fullName evidence="2">Uncharacterized protein</fullName>
    </submittedName>
</protein>
<keyword evidence="3" id="KW-1185">Reference proteome</keyword>
<comment type="caution">
    <text evidence="2">The sequence shown here is derived from an EMBL/GenBank/DDBJ whole genome shotgun (WGS) entry which is preliminary data.</text>
</comment>
<reference evidence="2 3" key="1">
    <citation type="submission" date="2023-09" db="EMBL/GenBank/DDBJ databases">
        <title>Multi-omics analysis of a traditional fermented food reveals byproduct-associated fungal strains for waste-to-food upcycling.</title>
        <authorList>
            <consortium name="Lawrence Berkeley National Laboratory"/>
            <person name="Rekdal V.M."/>
            <person name="Villalobos-Escobedo J.M."/>
            <person name="Rodriguez-Valeron N."/>
            <person name="Garcia M.O."/>
            <person name="Vasquez D.P."/>
            <person name="Damayanti I."/>
            <person name="Sorensen P.M."/>
            <person name="Baidoo E.E."/>
            <person name="De Carvalho A.C."/>
            <person name="Riley R."/>
            <person name="Lipzen A."/>
            <person name="He G."/>
            <person name="Yan M."/>
            <person name="Haridas S."/>
            <person name="Daum C."/>
            <person name="Yoshinaga Y."/>
            <person name="Ng V."/>
            <person name="Grigoriev I.V."/>
            <person name="Munk R."/>
            <person name="Nuraida L."/>
            <person name="Wijaya C.H."/>
            <person name="Morales P.-C."/>
            <person name="Keasling J.D."/>
        </authorList>
    </citation>
    <scope>NUCLEOTIDE SEQUENCE [LARGE SCALE GENOMIC DNA]</scope>
    <source>
        <strain evidence="2 3">FGSC 2613</strain>
    </source>
</reference>